<gene>
    <name evidence="2" type="ORF">SAMN04489740_2837</name>
</gene>
<keyword evidence="1" id="KW-1133">Transmembrane helix</keyword>
<proteinExistence type="predicted"/>
<feature type="transmembrane region" description="Helical" evidence="1">
    <location>
        <begin position="38"/>
        <end position="57"/>
    </location>
</feature>
<reference evidence="2 3" key="1">
    <citation type="submission" date="2016-10" db="EMBL/GenBank/DDBJ databases">
        <authorList>
            <person name="de Groot N.N."/>
        </authorList>
    </citation>
    <scope>NUCLEOTIDE SEQUENCE [LARGE SCALE GENOMIC DNA]</scope>
    <source>
        <strain evidence="2 3">DSM 22274</strain>
    </source>
</reference>
<protein>
    <submittedName>
        <fullName evidence="2">Uncharacterized protein</fullName>
    </submittedName>
</protein>
<keyword evidence="1" id="KW-0812">Transmembrane</keyword>
<dbReference type="AlphaFoldDB" id="A0A1H5MA34"/>
<evidence type="ECO:0000256" key="1">
    <source>
        <dbReference type="SAM" id="Phobius"/>
    </source>
</evidence>
<accession>A0A1H5MA34</accession>
<evidence type="ECO:0000313" key="2">
    <source>
        <dbReference type="EMBL" id="SEE86359.1"/>
    </source>
</evidence>
<evidence type="ECO:0000313" key="3">
    <source>
        <dbReference type="Proteomes" id="UP000182725"/>
    </source>
</evidence>
<dbReference type="Proteomes" id="UP000182725">
    <property type="component" value="Unassembled WGS sequence"/>
</dbReference>
<dbReference type="EMBL" id="FNTV01000001">
    <property type="protein sequence ID" value="SEE86359.1"/>
    <property type="molecule type" value="Genomic_DNA"/>
</dbReference>
<organism evidence="2 3">
    <name type="scientific">Arthrobacter alpinus</name>
    <dbReference type="NCBI Taxonomy" id="656366"/>
    <lineage>
        <taxon>Bacteria</taxon>
        <taxon>Bacillati</taxon>
        <taxon>Actinomycetota</taxon>
        <taxon>Actinomycetes</taxon>
        <taxon>Micrococcales</taxon>
        <taxon>Micrococcaceae</taxon>
        <taxon>Arthrobacter</taxon>
    </lineage>
</organism>
<keyword evidence="1" id="KW-0472">Membrane</keyword>
<name>A0A1H5MA34_9MICC</name>
<sequence length="70" mass="7582">MSVPVRRSLFGALFGLVVGVAAEGIRYGLGDRRSLGEMLFMVIGLMVIGLIATLFRISKKRVQGNVSNKD</sequence>